<dbReference type="GO" id="GO:0003723">
    <property type="term" value="F:RNA binding"/>
    <property type="evidence" value="ECO:0007669"/>
    <property type="project" value="UniProtKB-KW"/>
</dbReference>
<dbReference type="InterPro" id="IPR050079">
    <property type="entry name" value="DEAD_box_RNA_helicase"/>
</dbReference>
<dbReference type="InterPro" id="IPR014014">
    <property type="entry name" value="RNA_helicase_DEAD_Q_motif"/>
</dbReference>
<evidence type="ECO:0000256" key="10">
    <source>
        <dbReference type="SAM" id="MobiDB-lite"/>
    </source>
</evidence>
<evidence type="ECO:0000259" key="12">
    <source>
        <dbReference type="PROSITE" id="PS51194"/>
    </source>
</evidence>
<dbReference type="FunCoup" id="F0ZIZ5">
    <property type="interactions" value="701"/>
</dbReference>
<dbReference type="InParanoid" id="F0ZIZ5"/>
<organism evidence="14 15">
    <name type="scientific">Dictyostelium purpureum</name>
    <name type="common">Slime mold</name>
    <dbReference type="NCBI Taxonomy" id="5786"/>
    <lineage>
        <taxon>Eukaryota</taxon>
        <taxon>Amoebozoa</taxon>
        <taxon>Evosea</taxon>
        <taxon>Eumycetozoa</taxon>
        <taxon>Dictyostelia</taxon>
        <taxon>Dictyosteliales</taxon>
        <taxon>Dictyosteliaceae</taxon>
        <taxon>Dictyostelium</taxon>
    </lineage>
</organism>
<dbReference type="InterPro" id="IPR001650">
    <property type="entry name" value="Helicase_C-like"/>
</dbReference>
<dbReference type="Pfam" id="PF00271">
    <property type="entry name" value="Helicase_C"/>
    <property type="match status" value="2"/>
</dbReference>
<dbReference type="SMART" id="SM00490">
    <property type="entry name" value="HELICc"/>
    <property type="match status" value="1"/>
</dbReference>
<dbReference type="PROSITE" id="PS51194">
    <property type="entry name" value="HELICASE_CTER"/>
    <property type="match status" value="1"/>
</dbReference>
<accession>F0ZIZ5</accession>
<evidence type="ECO:0000256" key="8">
    <source>
        <dbReference type="ARBA" id="ARBA00047984"/>
    </source>
</evidence>
<feature type="region of interest" description="Disordered" evidence="10">
    <location>
        <begin position="329"/>
        <end position="350"/>
    </location>
</feature>
<feature type="domain" description="Helicase C-terminal" evidence="12">
    <location>
        <begin position="308"/>
        <end position="459"/>
    </location>
</feature>
<evidence type="ECO:0000313" key="14">
    <source>
        <dbReference type="EMBL" id="EGC36067.1"/>
    </source>
</evidence>
<dbReference type="InterPro" id="IPR014001">
    <property type="entry name" value="Helicase_ATP-bd"/>
</dbReference>
<evidence type="ECO:0000256" key="1">
    <source>
        <dbReference type="ARBA" id="ARBA00012552"/>
    </source>
</evidence>
<keyword evidence="5" id="KW-0067">ATP-binding</keyword>
<feature type="domain" description="DEAD-box RNA helicase Q" evidence="13">
    <location>
        <begin position="16"/>
        <end position="44"/>
    </location>
</feature>
<dbReference type="GO" id="GO:0003724">
    <property type="term" value="F:RNA helicase activity"/>
    <property type="evidence" value="ECO:0007669"/>
    <property type="project" value="UniProtKB-EC"/>
</dbReference>
<evidence type="ECO:0000259" key="11">
    <source>
        <dbReference type="PROSITE" id="PS51192"/>
    </source>
</evidence>
<keyword evidence="15" id="KW-1185">Reference proteome</keyword>
<dbReference type="GO" id="GO:0016787">
    <property type="term" value="F:hydrolase activity"/>
    <property type="evidence" value="ECO:0007669"/>
    <property type="project" value="UniProtKB-KW"/>
</dbReference>
<evidence type="ECO:0000256" key="9">
    <source>
        <dbReference type="PROSITE-ProRule" id="PRU00552"/>
    </source>
</evidence>
<name>F0ZIZ5_DICPU</name>
<dbReference type="SUPFAM" id="SSF52540">
    <property type="entry name" value="P-loop containing nucleoside triphosphate hydrolases"/>
    <property type="match status" value="2"/>
</dbReference>
<evidence type="ECO:0000256" key="7">
    <source>
        <dbReference type="ARBA" id="ARBA00038041"/>
    </source>
</evidence>
<evidence type="ECO:0000313" key="15">
    <source>
        <dbReference type="Proteomes" id="UP000001064"/>
    </source>
</evidence>
<dbReference type="AlphaFoldDB" id="F0ZIZ5"/>
<dbReference type="EC" id="3.6.4.13" evidence="1"/>
<evidence type="ECO:0000259" key="13">
    <source>
        <dbReference type="PROSITE" id="PS51195"/>
    </source>
</evidence>
<dbReference type="KEGG" id="dpp:DICPUDRAFT_32400"/>
<reference evidence="15" key="1">
    <citation type="journal article" date="2011" name="Genome Biol.">
        <title>Comparative genomics of the social amoebae Dictyostelium discoideum and Dictyostelium purpureum.</title>
        <authorList>
            <consortium name="US DOE Joint Genome Institute (JGI-PGF)"/>
            <person name="Sucgang R."/>
            <person name="Kuo A."/>
            <person name="Tian X."/>
            <person name="Salerno W."/>
            <person name="Parikh A."/>
            <person name="Feasley C.L."/>
            <person name="Dalin E."/>
            <person name="Tu H."/>
            <person name="Huang E."/>
            <person name="Barry K."/>
            <person name="Lindquist E."/>
            <person name="Shapiro H."/>
            <person name="Bruce D."/>
            <person name="Schmutz J."/>
            <person name="Salamov A."/>
            <person name="Fey P."/>
            <person name="Gaudet P."/>
            <person name="Anjard C."/>
            <person name="Babu M.M."/>
            <person name="Basu S."/>
            <person name="Bushmanova Y."/>
            <person name="van der Wel H."/>
            <person name="Katoh-Kurasawa M."/>
            <person name="Dinh C."/>
            <person name="Coutinho P.M."/>
            <person name="Saito T."/>
            <person name="Elias M."/>
            <person name="Schaap P."/>
            <person name="Kay R.R."/>
            <person name="Henrissat B."/>
            <person name="Eichinger L."/>
            <person name="Rivero F."/>
            <person name="Putnam N.H."/>
            <person name="West C.M."/>
            <person name="Loomis W.F."/>
            <person name="Chisholm R.L."/>
            <person name="Shaulsky G."/>
            <person name="Strassmann J.E."/>
            <person name="Queller D.C."/>
            <person name="Kuspa A."/>
            <person name="Grigoriev I.V."/>
        </authorList>
    </citation>
    <scope>NUCLEOTIDE SEQUENCE [LARGE SCALE GENOMIC DNA]</scope>
    <source>
        <strain evidence="15">QSDP1</strain>
    </source>
</reference>
<dbReference type="GO" id="GO:0005730">
    <property type="term" value="C:nucleolus"/>
    <property type="evidence" value="ECO:0000318"/>
    <property type="project" value="GO_Central"/>
</dbReference>
<keyword evidence="6" id="KW-0694">RNA-binding</keyword>
<evidence type="ECO:0000256" key="6">
    <source>
        <dbReference type="ARBA" id="ARBA00022884"/>
    </source>
</evidence>
<evidence type="ECO:0000256" key="3">
    <source>
        <dbReference type="ARBA" id="ARBA00022801"/>
    </source>
</evidence>
<evidence type="ECO:0000256" key="4">
    <source>
        <dbReference type="ARBA" id="ARBA00022806"/>
    </source>
</evidence>
<proteinExistence type="inferred from homology"/>
<dbReference type="InterPro" id="IPR011545">
    <property type="entry name" value="DEAD/DEAH_box_helicase_dom"/>
</dbReference>
<dbReference type="CDD" id="cd18787">
    <property type="entry name" value="SF2_C_DEAD"/>
    <property type="match status" value="1"/>
</dbReference>
<dbReference type="Gene3D" id="3.40.50.300">
    <property type="entry name" value="P-loop containing nucleotide triphosphate hydrolases"/>
    <property type="match status" value="2"/>
</dbReference>
<gene>
    <name evidence="14" type="ORF">DICPUDRAFT_32400</name>
</gene>
<dbReference type="SMART" id="SM00487">
    <property type="entry name" value="DEXDc"/>
    <property type="match status" value="1"/>
</dbReference>
<comment type="catalytic activity">
    <reaction evidence="8">
        <text>ATP + H2O = ADP + phosphate + H(+)</text>
        <dbReference type="Rhea" id="RHEA:13065"/>
        <dbReference type="ChEBI" id="CHEBI:15377"/>
        <dbReference type="ChEBI" id="CHEBI:15378"/>
        <dbReference type="ChEBI" id="CHEBI:30616"/>
        <dbReference type="ChEBI" id="CHEBI:43474"/>
        <dbReference type="ChEBI" id="CHEBI:456216"/>
        <dbReference type="EC" id="3.6.4.13"/>
    </reaction>
</comment>
<dbReference type="Pfam" id="PF00270">
    <property type="entry name" value="DEAD"/>
    <property type="match status" value="1"/>
</dbReference>
<dbReference type="CDD" id="cd17961">
    <property type="entry name" value="DEADc_DDX56"/>
    <property type="match status" value="1"/>
</dbReference>
<evidence type="ECO:0000256" key="5">
    <source>
        <dbReference type="ARBA" id="ARBA00022840"/>
    </source>
</evidence>
<comment type="similarity">
    <text evidence="7">Belongs to the DEAD box helicase family. DDX56/DBP9 subfamily.</text>
</comment>
<dbReference type="STRING" id="5786.F0ZIZ5"/>
<dbReference type="PROSITE" id="PS51195">
    <property type="entry name" value="Q_MOTIF"/>
    <property type="match status" value="1"/>
</dbReference>
<dbReference type="PANTHER" id="PTHR47959">
    <property type="entry name" value="ATP-DEPENDENT RNA HELICASE RHLE-RELATED"/>
    <property type="match status" value="1"/>
</dbReference>
<feature type="short sequence motif" description="Q motif" evidence="9">
    <location>
        <begin position="16"/>
        <end position="44"/>
    </location>
</feature>
<dbReference type="OMA" id="NASEQCV"/>
<dbReference type="eggNOG" id="KOG0346">
    <property type="taxonomic scope" value="Eukaryota"/>
</dbReference>
<dbReference type="PANTHER" id="PTHR47959:SF21">
    <property type="entry name" value="DEAD-BOX HELICASE 56"/>
    <property type="match status" value="1"/>
</dbReference>
<sequence>MSEEQNVSNDLMDLETTFDQMGLDSRILRALKKMGFKNPSLVQSKAIPLSLQGKDILAKARTGSGKTAAYSIPIIQKILTAKEKTNIKGVKAVILVPTRELCEQVKQHFTQLSCYSSHLVSVVQLGGDKSIDEQKGLLRDIPDVIISTPTRLVQHLQNKTIQLQSSLDILVIDEADLVLSYGHQEDINIIKSFLPKVCQCFLMSATLTQQVEELKKLVLHTPAILKLEEDKAIQTNLTEYSIKCAETDKFLLIFSLLRLRLMQGKILFFVNDTNNCYKLKLFFERFHIKCAVLNSELPINSRHNIILQFNKGIFDYLIATDESFSSTTSTLKEEELEDKDEEEMEDSIDGEEEDIENLIKKNITKSNKSNKSDPKVDKEYGVARGIDFKNVDIVVNFDFPRTIKNYIHRIGRTARGTNKGIALSFVTFNNENLLSKVQKTRGEAGYNLKPFEFKMNAIEGFRYRVEDVLRNVNVRSIKEARKSELKQEVLNNEKLKSHFSENPQDLLALKHDTALIKKQVSNHLKYVPEYLLPQQFKSHVDQKLEVIPSTNNPEKVRGVNYSKKTEQRRRKKDILKTLSMKAGSTLTGEELAQARSKSLIKRLKIKEDNISADGTFKTVKVKKTHKKNKSGFVH</sequence>
<dbReference type="RefSeq" id="XP_003287385.1">
    <property type="nucleotide sequence ID" value="XM_003287337.1"/>
</dbReference>
<keyword evidence="4" id="KW-0347">Helicase</keyword>
<feature type="domain" description="Helicase ATP-binding" evidence="11">
    <location>
        <begin position="47"/>
        <end position="225"/>
    </location>
</feature>
<keyword evidence="2" id="KW-0547">Nucleotide-binding</keyword>
<dbReference type="PROSITE" id="PS51192">
    <property type="entry name" value="HELICASE_ATP_BIND_1"/>
    <property type="match status" value="1"/>
</dbReference>
<protein>
    <recommendedName>
        <fullName evidence="1">RNA helicase</fullName>
        <ecNumber evidence="1">3.6.4.13</ecNumber>
    </recommendedName>
</protein>
<dbReference type="Proteomes" id="UP000001064">
    <property type="component" value="Unassembled WGS sequence"/>
</dbReference>
<dbReference type="GO" id="GO:0005524">
    <property type="term" value="F:ATP binding"/>
    <property type="evidence" value="ECO:0007669"/>
    <property type="project" value="UniProtKB-KW"/>
</dbReference>
<dbReference type="InterPro" id="IPR027417">
    <property type="entry name" value="P-loop_NTPase"/>
</dbReference>
<evidence type="ECO:0000256" key="2">
    <source>
        <dbReference type="ARBA" id="ARBA00022741"/>
    </source>
</evidence>
<dbReference type="GeneID" id="10501335"/>
<dbReference type="EMBL" id="GL871038">
    <property type="protein sequence ID" value="EGC36067.1"/>
    <property type="molecule type" value="Genomic_DNA"/>
</dbReference>
<keyword evidence="3" id="KW-0378">Hydrolase</keyword>
<dbReference type="VEuPathDB" id="AmoebaDB:DICPUDRAFT_32400"/>
<dbReference type="OrthoDB" id="1191041at2759"/>
<feature type="compositionally biased region" description="Acidic residues" evidence="10">
    <location>
        <begin position="334"/>
        <end position="350"/>
    </location>
</feature>